<feature type="transmembrane region" description="Helical" evidence="1">
    <location>
        <begin position="378"/>
        <end position="397"/>
    </location>
</feature>
<keyword evidence="3" id="KW-1185">Reference proteome</keyword>
<dbReference type="AlphaFoldDB" id="A0A105VSM9"/>
<comment type="caution">
    <text evidence="2">The sequence shown here is derived from an EMBL/GenBank/DDBJ whole genome shotgun (WGS) entry which is preliminary data.</text>
</comment>
<sequence>MGGKALVQHQVCIDLPGEPVSCWAESDITVLLRKHRDVIFDFHISKGATYTVEAPEDWMYDVAQKKRVKQGRFGDGQRYHIWIGRDFKGELVLKRDGKVFQRYSMLQFGLAGGSSDPKVKPEPIIIAMNINIPTSRPPFAATQVAAIGTPIGLSPGGALLRPPRTFDPSDSLSIGQVGAFPLPIHLSPDADVKSTQYAHVTEVSLASVPHEILDALSSGGAEETAIDPNKIATRNWLTAQLAGVAAFLNDNKKWANELWSQKFRLVKVVHKNAGEKWYVVFSGNQKLRELMSAARYGVQHEKVLTIAGGAGNAASRAAAAKEAVKGAFKNAGRIAFVFTIALDTAEWLRDYEQIDHEGKRRKHVSDLLGKIFIDVTKAGLNAAITSVVIGLIVGFFGTAGLPVWGIVVGTIVVACAVGYGMDYLDKKSHATEIVTAGFKWLGESLKSAATYLEKTMPKDYEGYPMMFTP</sequence>
<dbReference type="Proteomes" id="UP000062317">
    <property type="component" value="Unassembled WGS sequence"/>
</dbReference>
<name>A0A105VSM9_9BURK</name>
<keyword evidence="1" id="KW-1133">Transmembrane helix</keyword>
<protein>
    <submittedName>
        <fullName evidence="2">Uncharacterized protein</fullName>
    </submittedName>
</protein>
<dbReference type="EMBL" id="LPEQ01000037">
    <property type="protein sequence ID" value="KVV53192.1"/>
    <property type="molecule type" value="Genomic_DNA"/>
</dbReference>
<organism evidence="2 3">
    <name type="scientific">Burkholderia territorii</name>
    <dbReference type="NCBI Taxonomy" id="1503055"/>
    <lineage>
        <taxon>Bacteria</taxon>
        <taxon>Pseudomonadati</taxon>
        <taxon>Pseudomonadota</taxon>
        <taxon>Betaproteobacteria</taxon>
        <taxon>Burkholderiales</taxon>
        <taxon>Burkholderiaceae</taxon>
        <taxon>Burkholderia</taxon>
        <taxon>Burkholderia cepacia complex</taxon>
    </lineage>
</organism>
<gene>
    <name evidence="2" type="ORF">WT27_27410</name>
</gene>
<feature type="transmembrane region" description="Helical" evidence="1">
    <location>
        <begin position="403"/>
        <end position="421"/>
    </location>
</feature>
<evidence type="ECO:0000256" key="1">
    <source>
        <dbReference type="SAM" id="Phobius"/>
    </source>
</evidence>
<dbReference type="RefSeq" id="WP_060103689.1">
    <property type="nucleotide sequence ID" value="NZ_LPEQ01000037.1"/>
</dbReference>
<keyword evidence="1" id="KW-0472">Membrane</keyword>
<proteinExistence type="predicted"/>
<accession>A0A105VSM9</accession>
<evidence type="ECO:0000313" key="2">
    <source>
        <dbReference type="EMBL" id="KVV53192.1"/>
    </source>
</evidence>
<keyword evidence="1" id="KW-0812">Transmembrane</keyword>
<reference evidence="2 3" key="1">
    <citation type="submission" date="2015-11" db="EMBL/GenBank/DDBJ databases">
        <title>Expanding the genomic diversity of Burkholderia species for the development of highly accurate diagnostics.</title>
        <authorList>
            <person name="Sahl J."/>
            <person name="Keim P."/>
            <person name="Wagner D."/>
        </authorList>
    </citation>
    <scope>NUCLEOTIDE SEQUENCE [LARGE SCALE GENOMIC DNA]</scope>
    <source>
        <strain evidence="2 3">MSMB1301WGS</strain>
    </source>
</reference>
<evidence type="ECO:0000313" key="3">
    <source>
        <dbReference type="Proteomes" id="UP000062317"/>
    </source>
</evidence>